<dbReference type="EMBL" id="KZ084152">
    <property type="protein sequence ID" value="OSC97377.1"/>
    <property type="molecule type" value="Genomic_DNA"/>
</dbReference>
<name>A0A1Y2I8C4_TRAC3</name>
<dbReference type="OrthoDB" id="2749067at2759"/>
<gene>
    <name evidence="1" type="ORF">PYCCODRAFT_1471895</name>
</gene>
<dbReference type="AlphaFoldDB" id="A0A1Y2I8C4"/>
<protein>
    <submittedName>
        <fullName evidence="1">Uncharacterized protein</fullName>
    </submittedName>
</protein>
<evidence type="ECO:0000313" key="2">
    <source>
        <dbReference type="Proteomes" id="UP000193067"/>
    </source>
</evidence>
<sequence>MSVVTVNHAIVPTLWPKGLVGLASFGLDLQVREDWRFVPDSVDKMYDWAVVSGNLGNDSAAFGRTKHLVYKSPDIGEGQECTVTLLVQGFVRECALGPLGNWTGRAKDAIGATQKLVLESRGCDLAFGAQLRALRDIRQYIAMRVGAELSGREDDEDAIVLTRRVFTRVRPVGNQLPAIPLTDVTDPFRRARRIADQWRVDHLIKTMVRRPSGEDAPVAFDIIGKGDFVEVAVTAHIEVVRTRRQHGSIITFEMHEVVRLATAKDVEGLCPKTDVNAGPSEENTTVVPAVVSLGRARLAAGGGKARDVEMGQSNA</sequence>
<keyword evidence="2" id="KW-1185">Reference proteome</keyword>
<evidence type="ECO:0000313" key="1">
    <source>
        <dbReference type="EMBL" id="OSC97377.1"/>
    </source>
</evidence>
<organism evidence="1 2">
    <name type="scientific">Trametes coccinea (strain BRFM310)</name>
    <name type="common">Pycnoporus coccineus</name>
    <dbReference type="NCBI Taxonomy" id="1353009"/>
    <lineage>
        <taxon>Eukaryota</taxon>
        <taxon>Fungi</taxon>
        <taxon>Dikarya</taxon>
        <taxon>Basidiomycota</taxon>
        <taxon>Agaricomycotina</taxon>
        <taxon>Agaricomycetes</taxon>
        <taxon>Polyporales</taxon>
        <taxon>Polyporaceae</taxon>
        <taxon>Trametes</taxon>
    </lineage>
</organism>
<proteinExistence type="predicted"/>
<reference evidence="1 2" key="1">
    <citation type="journal article" date="2015" name="Biotechnol. Biofuels">
        <title>Enhanced degradation of softwood versus hardwood by the white-rot fungus Pycnoporus coccineus.</title>
        <authorList>
            <person name="Couturier M."/>
            <person name="Navarro D."/>
            <person name="Chevret D."/>
            <person name="Henrissat B."/>
            <person name="Piumi F."/>
            <person name="Ruiz-Duenas F.J."/>
            <person name="Martinez A.T."/>
            <person name="Grigoriev I.V."/>
            <person name="Riley R."/>
            <person name="Lipzen A."/>
            <person name="Berrin J.G."/>
            <person name="Master E.R."/>
            <person name="Rosso M.N."/>
        </authorList>
    </citation>
    <scope>NUCLEOTIDE SEQUENCE [LARGE SCALE GENOMIC DNA]</scope>
    <source>
        <strain evidence="1 2">BRFM310</strain>
    </source>
</reference>
<accession>A0A1Y2I8C4</accession>
<dbReference type="Proteomes" id="UP000193067">
    <property type="component" value="Unassembled WGS sequence"/>
</dbReference>